<dbReference type="Pfam" id="PF05691">
    <property type="entry name" value="Raffinose_syn"/>
    <property type="match status" value="1"/>
</dbReference>
<feature type="compositionally biased region" description="Polar residues" evidence="5">
    <location>
        <begin position="1"/>
        <end position="13"/>
    </location>
</feature>
<sequence>MPINTGNESTNSEAEAHNDRNQSQTRFIRPAQMSLFSRITCYPPLGQVTCPQRVQQEPSSGKDDMVRFTVVIESSHSLPEQPWEAHIWHNITSPEWSAFPLQQSSSRAVPLINKTESEYKFYRHVFCGEIPLPSHGGCAQFTIRYRVSADNDWQWVNQQQNTKDGELVFAAKESEQDINLAQLSLTSTEESFSKYFNDLSADLEVEHRKSEAPGSTLWRISGEVGPARDNQSGVANVVLGVPSRAILYFALVRVWTPWLGPRHGRGKFRITEDAILCSFLREDGKHVVLLAVSGINDVLTILGSGDNGEVVIKSQNDSAATSNLQVLASTATNFEVAISAVIYEARKLVRPYGVETTDRVPTPVSPLGDDVVLVEKDPEAQWLTEWYDGLTYCTWNGLGQDLTEEKIFGALDTLKSHGINISNLIIDDNWQALDNEGDSQFKRRWKQFEANPDAFPRGLKNAVETIRRKHPNIQHIGVWHALFGYWGGISPDSDIAKSFKTKEVKIKDPAAGGPIAKAFEKQSLLAVDPDDIQRFYDEFYSYLASTGVDAVKTDAQFFLDLLKDPEDRQRFTQAYQDAWSISSLRYFGTKAISCMSMFPQAIFNSQLPTNKPTIPLRNSDDFFPEVPASHTWHVFCNAHNALLTRYLNVLPDWDMFQTSHPYASFHAAARCVSGGPIYITDEPGNHNISLINEITAPTTQGTTVILRPSLVGRSIDVYHDYSAGHVLRVGTYTGWAQTGSGILGLFNVSDYRKTCLVSLQEFPGIHDDYDAKYIVRSHTSGTITNLIRPVDRNALVGAVLEEKGWEILTAYPTKMFTLKRKSPNDTSERPPTHTAVLGLLGKMTGAAAIVSSDISVQANGRLRFDISLKALGTLGIYISDLPDWSIDDNFMVTILGYPVPRKTVWKEGDGEQTKVLAVDILTAWKEMKLKPGWSNEVIVQVFLG</sequence>
<comment type="similarity">
    <text evidence="2">Belongs to the glycosyl hydrolases 36 family.</text>
</comment>
<dbReference type="InterPro" id="IPR008811">
    <property type="entry name" value="Glycosyl_hydrolases_36"/>
</dbReference>
<evidence type="ECO:0000256" key="1">
    <source>
        <dbReference type="ARBA" id="ARBA00001255"/>
    </source>
</evidence>
<name>A0A5N7BMC6_9EURO</name>
<keyword evidence="7" id="KW-1185">Reference proteome</keyword>
<dbReference type="InterPro" id="IPR013785">
    <property type="entry name" value="Aldolase_TIM"/>
</dbReference>
<evidence type="ECO:0000313" key="6">
    <source>
        <dbReference type="EMBL" id="KAE8382964.1"/>
    </source>
</evidence>
<protein>
    <submittedName>
        <fullName evidence="6">Uncharacterized protein</fullName>
    </submittedName>
</protein>
<feature type="region of interest" description="Disordered" evidence="5">
    <location>
        <begin position="1"/>
        <end position="25"/>
    </location>
</feature>
<keyword evidence="3" id="KW-0119">Carbohydrate metabolism</keyword>
<dbReference type="AlphaFoldDB" id="A0A5N7BMC6"/>
<dbReference type="SUPFAM" id="SSF51445">
    <property type="entry name" value="(Trans)glycosidases"/>
    <property type="match status" value="1"/>
</dbReference>
<gene>
    <name evidence="6" type="ORF">BDV26DRAFT_195902</name>
</gene>
<evidence type="ECO:0000256" key="4">
    <source>
        <dbReference type="ARBA" id="ARBA00049426"/>
    </source>
</evidence>
<evidence type="ECO:0000313" key="7">
    <source>
        <dbReference type="Proteomes" id="UP000326198"/>
    </source>
</evidence>
<evidence type="ECO:0000256" key="3">
    <source>
        <dbReference type="ARBA" id="ARBA00023277"/>
    </source>
</evidence>
<dbReference type="PANTHER" id="PTHR31268:SF32">
    <property type="entry name" value="GALACTINOL--SUCROSE GALACTOSYLTRANSFERASE 2-RELATED"/>
    <property type="match status" value="1"/>
</dbReference>
<reference evidence="6 7" key="1">
    <citation type="submission" date="2019-04" db="EMBL/GenBank/DDBJ databases">
        <title>Friends and foes A comparative genomics studyof 23 Aspergillus species from section Flavi.</title>
        <authorList>
            <consortium name="DOE Joint Genome Institute"/>
            <person name="Kjaerbolling I."/>
            <person name="Vesth T."/>
            <person name="Frisvad J.C."/>
            <person name="Nybo J.L."/>
            <person name="Theobald S."/>
            <person name="Kildgaard S."/>
            <person name="Isbrandt T."/>
            <person name="Kuo A."/>
            <person name="Sato A."/>
            <person name="Lyhne E.K."/>
            <person name="Kogle M.E."/>
            <person name="Wiebenga A."/>
            <person name="Kun R.S."/>
            <person name="Lubbers R.J."/>
            <person name="Makela M.R."/>
            <person name="Barry K."/>
            <person name="Chovatia M."/>
            <person name="Clum A."/>
            <person name="Daum C."/>
            <person name="Haridas S."/>
            <person name="He G."/>
            <person name="LaButti K."/>
            <person name="Lipzen A."/>
            <person name="Mondo S."/>
            <person name="Riley R."/>
            <person name="Salamov A."/>
            <person name="Simmons B.A."/>
            <person name="Magnuson J.K."/>
            <person name="Henrissat B."/>
            <person name="Mortensen U.H."/>
            <person name="Larsen T.O."/>
            <person name="Devries R.P."/>
            <person name="Grigoriev I.V."/>
            <person name="Machida M."/>
            <person name="Baker S.E."/>
            <person name="Andersen M.R."/>
        </authorList>
    </citation>
    <scope>NUCLEOTIDE SEQUENCE [LARGE SCALE GENOMIC DNA]</scope>
    <source>
        <strain evidence="6 7">IBT 29228</strain>
    </source>
</reference>
<proteinExistence type="inferred from homology"/>
<dbReference type="EMBL" id="ML736158">
    <property type="protein sequence ID" value="KAE8382964.1"/>
    <property type="molecule type" value="Genomic_DNA"/>
</dbReference>
<comment type="catalytic activity">
    <reaction evidence="1">
        <text>Hydrolysis of terminal, non-reducing alpha-D-galactose residues in alpha-D-galactosides, including galactose oligosaccharides, galactomannans and galactolipids.</text>
        <dbReference type="EC" id="3.2.1.22"/>
    </reaction>
</comment>
<accession>A0A5N7BMC6</accession>
<comment type="catalytic activity">
    <reaction evidence="4">
        <text>alpha-D-galactosyl-(1-&gt;3)-1D-myo-inositol + sucrose = raffinose + myo-inositol</text>
        <dbReference type="Rhea" id="RHEA:20161"/>
        <dbReference type="ChEBI" id="CHEBI:16634"/>
        <dbReference type="ChEBI" id="CHEBI:17268"/>
        <dbReference type="ChEBI" id="CHEBI:17505"/>
        <dbReference type="ChEBI" id="CHEBI:17992"/>
        <dbReference type="EC" id="2.4.1.82"/>
    </reaction>
</comment>
<dbReference type="GO" id="GO:0004557">
    <property type="term" value="F:alpha-galactosidase activity"/>
    <property type="evidence" value="ECO:0007669"/>
    <property type="project" value="UniProtKB-EC"/>
</dbReference>
<evidence type="ECO:0000256" key="2">
    <source>
        <dbReference type="ARBA" id="ARBA00007240"/>
    </source>
</evidence>
<dbReference type="PANTHER" id="PTHR31268">
    <property type="match status" value="1"/>
</dbReference>
<evidence type="ECO:0000256" key="5">
    <source>
        <dbReference type="SAM" id="MobiDB-lite"/>
    </source>
</evidence>
<dbReference type="Gene3D" id="3.20.20.70">
    <property type="entry name" value="Aldolase class I"/>
    <property type="match status" value="1"/>
</dbReference>
<dbReference type="GO" id="GO:0047274">
    <property type="term" value="F:galactinol-sucrose galactosyltransferase activity"/>
    <property type="evidence" value="ECO:0007669"/>
    <property type="project" value="UniProtKB-EC"/>
</dbReference>
<organism evidence="6 7">
    <name type="scientific">Aspergillus bertholletiae</name>
    <dbReference type="NCBI Taxonomy" id="1226010"/>
    <lineage>
        <taxon>Eukaryota</taxon>
        <taxon>Fungi</taxon>
        <taxon>Dikarya</taxon>
        <taxon>Ascomycota</taxon>
        <taxon>Pezizomycotina</taxon>
        <taxon>Eurotiomycetes</taxon>
        <taxon>Eurotiomycetidae</taxon>
        <taxon>Eurotiales</taxon>
        <taxon>Aspergillaceae</taxon>
        <taxon>Aspergillus</taxon>
        <taxon>Aspergillus subgen. Circumdati</taxon>
    </lineage>
</organism>
<dbReference type="FunFam" id="3.20.20.70:FF:000222">
    <property type="entry name" value="Raffinose synthase Sip1 protein"/>
    <property type="match status" value="1"/>
</dbReference>
<dbReference type="InterPro" id="IPR017853">
    <property type="entry name" value="GH"/>
</dbReference>
<dbReference type="OrthoDB" id="4664297at2759"/>
<dbReference type="Proteomes" id="UP000326198">
    <property type="component" value="Unassembled WGS sequence"/>
</dbReference>